<keyword evidence="4" id="KW-1185">Reference proteome</keyword>
<sequence length="301" mass="32625">MPNAHANDDGANDGGVPRLALPNGTRVPRLGQGTWYMGEERSRRADELRALRSGLDLGLTLIDTAEMYGDGRSEELVAEAIAGRRDEVFLVSKVLPWNATRRGTRAALEASLRRLETDYLDLYLYHWRGAVPLAESIEALIELEGAGLIRGWGVSNLDPADLAELRSLGGLGGLGGATGSHGSQTDQVLYNLTRRGIELDLLPELESAGVPVMAYSPIEQGRVLGHPALAEIARRHGATDAQIALAWVLRHEGVMAIPKSSTPEHTAQNREALDLRLTAQDLAELDEAFPRPSRPVPLEML</sequence>
<dbReference type="Gene3D" id="3.20.20.100">
    <property type="entry name" value="NADP-dependent oxidoreductase domain"/>
    <property type="match status" value="1"/>
</dbReference>
<dbReference type="InterPro" id="IPR036812">
    <property type="entry name" value="NAD(P)_OxRdtase_dom_sf"/>
</dbReference>
<dbReference type="PANTHER" id="PTHR43638:SF3">
    <property type="entry name" value="ALDEHYDE REDUCTASE"/>
    <property type="match status" value="1"/>
</dbReference>
<accession>A0ABS9TZD0</accession>
<dbReference type="SUPFAM" id="SSF51430">
    <property type="entry name" value="NAD(P)-linked oxidoreductase"/>
    <property type="match status" value="1"/>
</dbReference>
<evidence type="ECO:0000313" key="3">
    <source>
        <dbReference type="EMBL" id="MCH6469779.1"/>
    </source>
</evidence>
<organism evidence="3 4">
    <name type="scientific">Sinomonas terrae</name>
    <dbReference type="NCBI Taxonomy" id="2908838"/>
    <lineage>
        <taxon>Bacteria</taxon>
        <taxon>Bacillati</taxon>
        <taxon>Actinomycetota</taxon>
        <taxon>Actinomycetes</taxon>
        <taxon>Micrococcales</taxon>
        <taxon>Micrococcaceae</taxon>
        <taxon>Sinomonas</taxon>
    </lineage>
</organism>
<name>A0ABS9TZD0_9MICC</name>
<evidence type="ECO:0000313" key="4">
    <source>
        <dbReference type="Proteomes" id="UP001202922"/>
    </source>
</evidence>
<gene>
    <name evidence="3" type="ORF">L0M17_07230</name>
</gene>
<dbReference type="InterPro" id="IPR020471">
    <property type="entry name" value="AKR"/>
</dbReference>
<dbReference type="CDD" id="cd19138">
    <property type="entry name" value="AKR_YeaE"/>
    <property type="match status" value="1"/>
</dbReference>
<feature type="region of interest" description="Disordered" evidence="1">
    <location>
        <begin position="1"/>
        <end position="24"/>
    </location>
</feature>
<dbReference type="PANTHER" id="PTHR43638">
    <property type="entry name" value="OXIDOREDUCTASE, ALDO/KETO REDUCTASE FAMILY PROTEIN"/>
    <property type="match status" value="1"/>
</dbReference>
<feature type="domain" description="NADP-dependent oxidoreductase" evidence="2">
    <location>
        <begin position="29"/>
        <end position="288"/>
    </location>
</feature>
<evidence type="ECO:0000256" key="1">
    <source>
        <dbReference type="SAM" id="MobiDB-lite"/>
    </source>
</evidence>
<proteinExistence type="predicted"/>
<comment type="caution">
    <text evidence="3">The sequence shown here is derived from an EMBL/GenBank/DDBJ whole genome shotgun (WGS) entry which is preliminary data.</text>
</comment>
<reference evidence="3 4" key="1">
    <citation type="submission" date="2022-03" db="EMBL/GenBank/DDBJ databases">
        <title>Sinomonas sp. isolated from a soil.</title>
        <authorList>
            <person name="Han J."/>
            <person name="Kim D.-U."/>
        </authorList>
    </citation>
    <scope>NUCLEOTIDE SEQUENCE [LARGE SCALE GENOMIC DNA]</scope>
    <source>
        <strain evidence="3 4">5-5</strain>
    </source>
</reference>
<dbReference type="EMBL" id="JAKZBV010000001">
    <property type="protein sequence ID" value="MCH6469779.1"/>
    <property type="molecule type" value="Genomic_DNA"/>
</dbReference>
<dbReference type="Pfam" id="PF00248">
    <property type="entry name" value="Aldo_ket_red"/>
    <property type="match status" value="1"/>
</dbReference>
<evidence type="ECO:0000259" key="2">
    <source>
        <dbReference type="Pfam" id="PF00248"/>
    </source>
</evidence>
<dbReference type="InterPro" id="IPR023210">
    <property type="entry name" value="NADP_OxRdtase_dom"/>
</dbReference>
<dbReference type="Proteomes" id="UP001202922">
    <property type="component" value="Unassembled WGS sequence"/>
</dbReference>
<dbReference type="PRINTS" id="PR00069">
    <property type="entry name" value="ALDKETRDTASE"/>
</dbReference>
<dbReference type="RefSeq" id="WP_241053229.1">
    <property type="nucleotide sequence ID" value="NZ_JAKZBV010000001.1"/>
</dbReference>
<protein>
    <submittedName>
        <fullName evidence="3">Aldo/keto reductase</fullName>
    </submittedName>
</protein>